<evidence type="ECO:0000313" key="4">
    <source>
        <dbReference type="Proteomes" id="UP000218327"/>
    </source>
</evidence>
<feature type="region of interest" description="Disordered" evidence="1">
    <location>
        <begin position="453"/>
        <end position="478"/>
    </location>
</feature>
<gene>
    <name evidence="3" type="ORF">COA96_16770</name>
</gene>
<dbReference type="AlphaFoldDB" id="A0A2A5AG67"/>
<organism evidence="3 4">
    <name type="scientific">SAR86 cluster bacterium</name>
    <dbReference type="NCBI Taxonomy" id="2030880"/>
    <lineage>
        <taxon>Bacteria</taxon>
        <taxon>Pseudomonadati</taxon>
        <taxon>Pseudomonadota</taxon>
        <taxon>Gammaproteobacteria</taxon>
        <taxon>SAR86 cluster</taxon>
    </lineage>
</organism>
<feature type="transmembrane region" description="Helical" evidence="2">
    <location>
        <begin position="6"/>
        <end position="29"/>
    </location>
</feature>
<keyword evidence="2" id="KW-0812">Transmembrane</keyword>
<evidence type="ECO:0000256" key="2">
    <source>
        <dbReference type="SAM" id="Phobius"/>
    </source>
</evidence>
<feature type="compositionally biased region" description="Acidic residues" evidence="1">
    <location>
        <begin position="455"/>
        <end position="464"/>
    </location>
</feature>
<dbReference type="EMBL" id="NVVJ01000101">
    <property type="protein sequence ID" value="PCJ18273.1"/>
    <property type="molecule type" value="Genomic_DNA"/>
</dbReference>
<sequence>MTVPLVLAELTIMTMLIMGVGMLASSALLRRKSESDTIPPDQTPGTKSTRGTPIPLVIGRRMVGPKIGWVGDRSTTQEKVGSVGKDIGGGEDITTTIYNEASWHQLACPSQVLNAIYANGKRIWQGPINSDSSPSGTVVDAKAHGSFTIYWGETDQPINEFLGHKTRLGIRSQWPLLCYVVWDKKRLGGSPQWENLEYDIESTCPSNALDNSEYLIDESPQIGVNPAHAMLQLHNAIWPLGAGLDADRMDDTTLEALGVTLEDEVMPCNLLIDGDTSEAVTADLMADFGFAMPQIGARLAYIAIRSSGTTPPNFSDDVLIPPSAEFDITHDERPATRIVFQYQKAPRFRTHDVTREDLSEQDRRGAIKRQIITLRTVTDRITTNRVGKRREGEILGDLSTIRLPAQRGARILVAGQQIVVDDIGTLRVVSSKRTQDRIAVELGCAIESYSVPEASDIDTGDDDPGVPGDSPAPADPDTDIAFTFFEVPPELAAGKVAVIVLRIRAHEGVAGAGIHVSADGGASYALAGDQNTAASGGTLRTALASGTNDEIASGPVFIPDNDDILNVLDLSSDTTSWQAGRQIASINGEIMFLKNLTIFDSAWNGWGTSATSWYRLDESSGATATDTNSVLNGVYAGTVGYSAASLLENGDTNTAIDMLGTGRMNVTYASPLTESSIWSLVMRIHMPSANSPGVVFSLDGSLYLKIIDAGPGGSPIFQLYDSAGTLGFGLGFGVEEFDDGNLTVVFVSEGGNSYRWYVGNSAGAKPEITASGAASFSETVLTVGALNAGGGADPFNGIIDEVLFFSGEAISHEDAKNMHRAAESSTANSYQLGPLLRAKYSTTQEAHAIGDQLYIADTSTLRPQLHPIIGPHINVCLKTRPYTNLDAVDLSAVTAVCKEIEGIGLAGPSDQFRVTTDGMVRVTSTGGQRIVT</sequence>
<protein>
    <submittedName>
        <fullName evidence="3">Uncharacterized protein</fullName>
    </submittedName>
</protein>
<dbReference type="Proteomes" id="UP000218327">
    <property type="component" value="Unassembled WGS sequence"/>
</dbReference>
<reference evidence="4" key="1">
    <citation type="submission" date="2017-08" db="EMBL/GenBank/DDBJ databases">
        <title>A dynamic microbial community with high functional redundancy inhabits the cold, oxic subseafloor aquifer.</title>
        <authorList>
            <person name="Tully B.J."/>
            <person name="Wheat C.G."/>
            <person name="Glazer B.T."/>
            <person name="Huber J.A."/>
        </authorList>
    </citation>
    <scope>NUCLEOTIDE SEQUENCE [LARGE SCALE GENOMIC DNA]</scope>
</reference>
<proteinExistence type="predicted"/>
<name>A0A2A5AG67_9GAMM</name>
<keyword evidence="2" id="KW-1133">Transmembrane helix</keyword>
<feature type="region of interest" description="Disordered" evidence="1">
    <location>
        <begin position="33"/>
        <end position="53"/>
    </location>
</feature>
<evidence type="ECO:0000313" key="3">
    <source>
        <dbReference type="EMBL" id="PCJ18273.1"/>
    </source>
</evidence>
<accession>A0A2A5AG67</accession>
<comment type="caution">
    <text evidence="3">The sequence shown here is derived from an EMBL/GenBank/DDBJ whole genome shotgun (WGS) entry which is preliminary data.</text>
</comment>
<keyword evidence="2" id="KW-0472">Membrane</keyword>
<evidence type="ECO:0000256" key="1">
    <source>
        <dbReference type="SAM" id="MobiDB-lite"/>
    </source>
</evidence>